<dbReference type="EMBL" id="JAPWTJ010000012">
    <property type="protein sequence ID" value="KAJ8985546.1"/>
    <property type="molecule type" value="Genomic_DNA"/>
</dbReference>
<proteinExistence type="predicted"/>
<dbReference type="Proteomes" id="UP001162164">
    <property type="component" value="Unassembled WGS sequence"/>
</dbReference>
<accession>A0ABQ9K4M3</accession>
<evidence type="ECO:0000313" key="2">
    <source>
        <dbReference type="Proteomes" id="UP001162164"/>
    </source>
</evidence>
<reference evidence="1" key="1">
    <citation type="journal article" date="2023" name="Insect Mol. Biol.">
        <title>Genome sequencing provides insights into the evolution of gene families encoding plant cell wall-degrading enzymes in longhorned beetles.</title>
        <authorList>
            <person name="Shin N.R."/>
            <person name="Okamura Y."/>
            <person name="Kirsch R."/>
            <person name="Pauchet Y."/>
        </authorList>
    </citation>
    <scope>NUCLEOTIDE SEQUENCE</scope>
    <source>
        <strain evidence="1">MMC_N1</strain>
    </source>
</reference>
<sequence length="261" mass="30802">MKRNETDWKTINWKEIAKKFPGFSHANICSMFKMLVHYYIPRKKRSDLKECLRILNEVLVKPNNFASPHKLIKVELLVITSDIDLVIKSICLCLSCLLPQHCLLSWNMIDFSLACSTKGISFPSFARILRISTINVNHTTKIDFMKMEKLYCTEGRFRRKTNLQSLNSRQGWNQDGKAIVVFCSMPPDSDRSIRHEIKRWRNTRYNRIIKMDISNRTIRIWGQINCRQQQCCQIWLLYANVGHNRDKGWGFNLIRLVEFTV</sequence>
<evidence type="ECO:0000313" key="1">
    <source>
        <dbReference type="EMBL" id="KAJ8985546.1"/>
    </source>
</evidence>
<keyword evidence="2" id="KW-1185">Reference proteome</keyword>
<protein>
    <submittedName>
        <fullName evidence="1">Uncharacterized protein</fullName>
    </submittedName>
</protein>
<gene>
    <name evidence="1" type="ORF">NQ317_019929</name>
</gene>
<organism evidence="1 2">
    <name type="scientific">Molorchus minor</name>
    <dbReference type="NCBI Taxonomy" id="1323400"/>
    <lineage>
        <taxon>Eukaryota</taxon>
        <taxon>Metazoa</taxon>
        <taxon>Ecdysozoa</taxon>
        <taxon>Arthropoda</taxon>
        <taxon>Hexapoda</taxon>
        <taxon>Insecta</taxon>
        <taxon>Pterygota</taxon>
        <taxon>Neoptera</taxon>
        <taxon>Endopterygota</taxon>
        <taxon>Coleoptera</taxon>
        <taxon>Polyphaga</taxon>
        <taxon>Cucujiformia</taxon>
        <taxon>Chrysomeloidea</taxon>
        <taxon>Cerambycidae</taxon>
        <taxon>Lamiinae</taxon>
        <taxon>Monochamini</taxon>
        <taxon>Molorchus</taxon>
    </lineage>
</organism>
<comment type="caution">
    <text evidence="1">The sequence shown here is derived from an EMBL/GenBank/DDBJ whole genome shotgun (WGS) entry which is preliminary data.</text>
</comment>
<name>A0ABQ9K4M3_9CUCU</name>